<evidence type="ECO:0000313" key="1">
    <source>
        <dbReference type="EMBL" id="MCP8940828.1"/>
    </source>
</evidence>
<gene>
    <name evidence="1" type="ORF">NK718_20065</name>
</gene>
<proteinExistence type="predicted"/>
<protein>
    <submittedName>
        <fullName evidence="1">Uncharacterized protein</fullName>
    </submittedName>
</protein>
<accession>A0ABT1LI71</accession>
<comment type="caution">
    <text evidence="1">The sequence shown here is derived from an EMBL/GenBank/DDBJ whole genome shotgun (WGS) entry which is preliminary data.</text>
</comment>
<keyword evidence="2" id="KW-1185">Reference proteome</keyword>
<dbReference type="Proteomes" id="UP001205890">
    <property type="component" value="Unassembled WGS sequence"/>
</dbReference>
<dbReference type="RefSeq" id="WP_254746036.1">
    <property type="nucleotide sequence ID" value="NZ_JANCLU010000028.1"/>
</dbReference>
<reference evidence="1 2" key="1">
    <citation type="submission" date="2022-07" db="EMBL/GenBank/DDBJ databases">
        <authorList>
            <person name="Li W.-J."/>
            <person name="Deng Q.-Q."/>
        </authorList>
    </citation>
    <scope>NUCLEOTIDE SEQUENCE [LARGE SCALE GENOMIC DNA]</scope>
    <source>
        <strain evidence="1 2">SYSU M60028</strain>
    </source>
</reference>
<name>A0ABT1LI71_9HYPH</name>
<sequence>MLVAFVTLYGVAALSLALAHALARQIAREARPVAAGVTARAWANPARPN</sequence>
<evidence type="ECO:0000313" key="2">
    <source>
        <dbReference type="Proteomes" id="UP001205890"/>
    </source>
</evidence>
<organism evidence="1 2">
    <name type="scientific">Alsobacter ponti</name>
    <dbReference type="NCBI Taxonomy" id="2962936"/>
    <lineage>
        <taxon>Bacteria</taxon>
        <taxon>Pseudomonadati</taxon>
        <taxon>Pseudomonadota</taxon>
        <taxon>Alphaproteobacteria</taxon>
        <taxon>Hyphomicrobiales</taxon>
        <taxon>Alsobacteraceae</taxon>
        <taxon>Alsobacter</taxon>
    </lineage>
</organism>
<dbReference type="EMBL" id="JANCLU010000028">
    <property type="protein sequence ID" value="MCP8940828.1"/>
    <property type="molecule type" value="Genomic_DNA"/>
</dbReference>